<dbReference type="AlphaFoldDB" id="A0A916YRN6"/>
<dbReference type="Proteomes" id="UP000612349">
    <property type="component" value="Unassembled WGS sequence"/>
</dbReference>
<protein>
    <submittedName>
        <fullName evidence="2">Uncharacterized protein</fullName>
    </submittedName>
</protein>
<comment type="caution">
    <text evidence="2">The sequence shown here is derived from an EMBL/GenBank/DDBJ whole genome shotgun (WGS) entry which is preliminary data.</text>
</comment>
<reference evidence="2" key="2">
    <citation type="submission" date="2020-09" db="EMBL/GenBank/DDBJ databases">
        <authorList>
            <person name="Sun Q."/>
            <person name="Zhou Y."/>
        </authorList>
    </citation>
    <scope>NUCLEOTIDE SEQUENCE</scope>
    <source>
        <strain evidence="2">CGMCC 1.15360</strain>
    </source>
</reference>
<sequence>MDMHRVVMRKAPFEPAFPPRPVKRDRPARARRGSWPGQRRDKVPRGMFFACILRLNPMGSGGVRGPIAVLEKLIHGQLVPARSAPVNAHARRFSTIHEPAPIPSQLADIVNEHAISA</sequence>
<gene>
    <name evidence="2" type="ORF">GCM10010990_04460</name>
</gene>
<reference evidence="2" key="1">
    <citation type="journal article" date="2014" name="Int. J. Syst. Evol. Microbiol.">
        <title>Complete genome sequence of Corynebacterium casei LMG S-19264T (=DSM 44701T), isolated from a smear-ripened cheese.</title>
        <authorList>
            <consortium name="US DOE Joint Genome Institute (JGI-PGF)"/>
            <person name="Walter F."/>
            <person name="Albersmeier A."/>
            <person name="Kalinowski J."/>
            <person name="Ruckert C."/>
        </authorList>
    </citation>
    <scope>NUCLEOTIDE SEQUENCE</scope>
    <source>
        <strain evidence="2">CGMCC 1.15360</strain>
    </source>
</reference>
<evidence type="ECO:0000313" key="2">
    <source>
        <dbReference type="EMBL" id="GGD58234.1"/>
    </source>
</evidence>
<proteinExistence type="predicted"/>
<feature type="region of interest" description="Disordered" evidence="1">
    <location>
        <begin position="1"/>
        <end position="41"/>
    </location>
</feature>
<evidence type="ECO:0000256" key="1">
    <source>
        <dbReference type="SAM" id="MobiDB-lite"/>
    </source>
</evidence>
<dbReference type="EMBL" id="BMIP01000001">
    <property type="protein sequence ID" value="GGD58234.1"/>
    <property type="molecule type" value="Genomic_DNA"/>
</dbReference>
<keyword evidence="3" id="KW-1185">Reference proteome</keyword>
<accession>A0A916YRN6</accession>
<organism evidence="2 3">
    <name type="scientific">Croceicoccus mobilis</name>
    <dbReference type="NCBI Taxonomy" id="1703339"/>
    <lineage>
        <taxon>Bacteria</taxon>
        <taxon>Pseudomonadati</taxon>
        <taxon>Pseudomonadota</taxon>
        <taxon>Alphaproteobacteria</taxon>
        <taxon>Sphingomonadales</taxon>
        <taxon>Erythrobacteraceae</taxon>
        <taxon>Croceicoccus</taxon>
    </lineage>
</organism>
<name>A0A916YRN6_9SPHN</name>
<evidence type="ECO:0000313" key="3">
    <source>
        <dbReference type="Proteomes" id="UP000612349"/>
    </source>
</evidence>